<dbReference type="Pfam" id="PF00486">
    <property type="entry name" value="Trans_reg_C"/>
    <property type="match status" value="1"/>
</dbReference>
<keyword evidence="1 3" id="KW-0238">DNA-binding</keyword>
<dbReference type="Proteomes" id="UP001487305">
    <property type="component" value="Unassembled WGS sequence"/>
</dbReference>
<keyword evidence="2" id="KW-0597">Phosphoprotein</keyword>
<gene>
    <name evidence="6" type="ORF">AAA083_08550</name>
</gene>
<dbReference type="InterPro" id="IPR011006">
    <property type="entry name" value="CheY-like_superfamily"/>
</dbReference>
<evidence type="ECO:0000313" key="6">
    <source>
        <dbReference type="EMBL" id="MEQ3363023.1"/>
    </source>
</evidence>
<evidence type="ECO:0000313" key="7">
    <source>
        <dbReference type="Proteomes" id="UP001487305"/>
    </source>
</evidence>
<dbReference type="InterPro" id="IPR039420">
    <property type="entry name" value="WalR-like"/>
</dbReference>
<evidence type="ECO:0000256" key="1">
    <source>
        <dbReference type="ARBA" id="ARBA00023125"/>
    </source>
</evidence>
<dbReference type="InterPro" id="IPR001789">
    <property type="entry name" value="Sig_transdc_resp-reg_receiver"/>
</dbReference>
<dbReference type="InterPro" id="IPR001867">
    <property type="entry name" value="OmpR/PhoB-type_DNA-bd"/>
</dbReference>
<organism evidence="6 7">
    <name type="scientific">Raoultibacter massiliensis</name>
    <dbReference type="NCBI Taxonomy" id="1852371"/>
    <lineage>
        <taxon>Bacteria</taxon>
        <taxon>Bacillati</taxon>
        <taxon>Actinomycetota</taxon>
        <taxon>Coriobacteriia</taxon>
        <taxon>Eggerthellales</taxon>
        <taxon>Eggerthellaceae</taxon>
        <taxon>Raoultibacter</taxon>
    </lineage>
</organism>
<dbReference type="Pfam" id="PF00072">
    <property type="entry name" value="Response_reg"/>
    <property type="match status" value="1"/>
</dbReference>
<dbReference type="Gene3D" id="1.10.10.10">
    <property type="entry name" value="Winged helix-like DNA-binding domain superfamily/Winged helix DNA-binding domain"/>
    <property type="match status" value="1"/>
</dbReference>
<feature type="domain" description="Response regulatory" evidence="4">
    <location>
        <begin position="6"/>
        <end position="119"/>
    </location>
</feature>
<evidence type="ECO:0000259" key="4">
    <source>
        <dbReference type="PROSITE" id="PS50110"/>
    </source>
</evidence>
<dbReference type="PANTHER" id="PTHR48111:SF50">
    <property type="entry name" value="KDP OPERON TRANSCRIPTIONAL REGULATORY PROTEIN KDPE"/>
    <property type="match status" value="1"/>
</dbReference>
<dbReference type="SMART" id="SM00448">
    <property type="entry name" value="REC"/>
    <property type="match status" value="1"/>
</dbReference>
<dbReference type="Gene3D" id="6.10.250.690">
    <property type="match status" value="1"/>
</dbReference>
<dbReference type="InterPro" id="IPR036388">
    <property type="entry name" value="WH-like_DNA-bd_sf"/>
</dbReference>
<dbReference type="PROSITE" id="PS51755">
    <property type="entry name" value="OMPR_PHOB"/>
    <property type="match status" value="1"/>
</dbReference>
<dbReference type="CDD" id="cd00383">
    <property type="entry name" value="trans_reg_C"/>
    <property type="match status" value="1"/>
</dbReference>
<accession>A0ABV1JD64</accession>
<proteinExistence type="predicted"/>
<evidence type="ECO:0000259" key="5">
    <source>
        <dbReference type="PROSITE" id="PS51755"/>
    </source>
</evidence>
<evidence type="ECO:0000256" key="2">
    <source>
        <dbReference type="PROSITE-ProRule" id="PRU00169"/>
    </source>
</evidence>
<sequence>MDLKHKILVVEDDSAVRNLVSTALDLHGYLHKQVGTGAMALLELSTNRYDLLLLDLGLPDMDGTEIIGKLRGWSNIPIIVLSARLEDKDKIEALDAGADDYLVKPFSVDELLARLRVWLRRVRQIGELEDGDPAEYANGDLRIDYLKQIATLRGEELHLTPYEYKLLCLFAKNTGKVLTHTYILKSIWGNESESAVSSLRVFMVSLRRKIESDPANPAYIKTHVGVGYRMMQAGDDSASDVRASKR</sequence>
<keyword evidence="7" id="KW-1185">Reference proteome</keyword>
<evidence type="ECO:0000256" key="3">
    <source>
        <dbReference type="PROSITE-ProRule" id="PRU01091"/>
    </source>
</evidence>
<reference evidence="6 7" key="1">
    <citation type="submission" date="2024-04" db="EMBL/GenBank/DDBJ databases">
        <title>Human intestinal bacterial collection.</title>
        <authorList>
            <person name="Pauvert C."/>
            <person name="Hitch T.C.A."/>
            <person name="Clavel T."/>
        </authorList>
    </citation>
    <scope>NUCLEOTIDE SEQUENCE [LARGE SCALE GENOMIC DNA]</scope>
    <source>
        <strain evidence="6 7">CLA-KB-H42</strain>
    </source>
</reference>
<name>A0ABV1JD64_9ACTN</name>
<dbReference type="PANTHER" id="PTHR48111">
    <property type="entry name" value="REGULATOR OF RPOS"/>
    <property type="match status" value="1"/>
</dbReference>
<feature type="domain" description="OmpR/PhoB-type" evidence="5">
    <location>
        <begin position="133"/>
        <end position="232"/>
    </location>
</feature>
<dbReference type="Gene3D" id="3.40.50.2300">
    <property type="match status" value="1"/>
</dbReference>
<dbReference type="SMART" id="SM00862">
    <property type="entry name" value="Trans_reg_C"/>
    <property type="match status" value="1"/>
</dbReference>
<dbReference type="SUPFAM" id="SSF52172">
    <property type="entry name" value="CheY-like"/>
    <property type="match status" value="1"/>
</dbReference>
<comment type="caution">
    <text evidence="6">The sequence shown here is derived from an EMBL/GenBank/DDBJ whole genome shotgun (WGS) entry which is preliminary data.</text>
</comment>
<protein>
    <submittedName>
        <fullName evidence="6">Response regulator transcription factor</fullName>
    </submittedName>
</protein>
<dbReference type="EMBL" id="JBBNOP010000006">
    <property type="protein sequence ID" value="MEQ3363023.1"/>
    <property type="molecule type" value="Genomic_DNA"/>
</dbReference>
<feature type="modified residue" description="4-aspartylphosphate" evidence="2">
    <location>
        <position position="55"/>
    </location>
</feature>
<dbReference type="RefSeq" id="WP_349227462.1">
    <property type="nucleotide sequence ID" value="NZ_JBBNOP010000006.1"/>
</dbReference>
<dbReference type="PROSITE" id="PS50110">
    <property type="entry name" value="RESPONSE_REGULATORY"/>
    <property type="match status" value="1"/>
</dbReference>
<feature type="DNA-binding region" description="OmpR/PhoB-type" evidence="3">
    <location>
        <begin position="133"/>
        <end position="232"/>
    </location>
</feature>